<dbReference type="GO" id="GO:0005829">
    <property type="term" value="C:cytosol"/>
    <property type="evidence" value="ECO:0007669"/>
    <property type="project" value="TreeGrafter"/>
</dbReference>
<dbReference type="InterPro" id="IPR007692">
    <property type="entry name" value="DNA_helicase_DnaB"/>
</dbReference>
<comment type="similarity">
    <text evidence="1 12">Belongs to the helicase family. DnaB subfamily.</text>
</comment>
<evidence type="ECO:0000256" key="12">
    <source>
        <dbReference type="RuleBase" id="RU362085"/>
    </source>
</evidence>
<dbReference type="AlphaFoldDB" id="A0A7T0PAH9"/>
<evidence type="ECO:0000256" key="11">
    <source>
        <dbReference type="NCBIfam" id="TIGR00665"/>
    </source>
</evidence>
<dbReference type="InterPro" id="IPR003593">
    <property type="entry name" value="AAA+_ATPase"/>
</dbReference>
<dbReference type="GO" id="GO:0003677">
    <property type="term" value="F:DNA binding"/>
    <property type="evidence" value="ECO:0007669"/>
    <property type="project" value="UniProtKB-UniRule"/>
</dbReference>
<dbReference type="GO" id="GO:1990077">
    <property type="term" value="C:primosome complex"/>
    <property type="evidence" value="ECO:0007669"/>
    <property type="project" value="UniProtKB-UniRule"/>
</dbReference>
<comment type="catalytic activity">
    <reaction evidence="10 12">
        <text>ATP + H2O = ADP + phosphate + H(+)</text>
        <dbReference type="Rhea" id="RHEA:13065"/>
        <dbReference type="ChEBI" id="CHEBI:15377"/>
        <dbReference type="ChEBI" id="CHEBI:15378"/>
        <dbReference type="ChEBI" id="CHEBI:30616"/>
        <dbReference type="ChEBI" id="CHEBI:43474"/>
        <dbReference type="ChEBI" id="CHEBI:456216"/>
        <dbReference type="EC" id="5.6.2.3"/>
    </reaction>
</comment>
<dbReference type="RefSeq" id="WP_165009871.1">
    <property type="nucleotide sequence ID" value="NZ_CP064954.1"/>
</dbReference>
<keyword evidence="2 12" id="KW-0639">Primosome</keyword>
<name>A0A7T0PAH9_9CORY</name>
<feature type="region of interest" description="Disordered" evidence="13">
    <location>
        <begin position="1"/>
        <end position="53"/>
    </location>
</feature>
<dbReference type="InterPro" id="IPR036185">
    <property type="entry name" value="DNA_heli_DnaB-like_N_sf"/>
</dbReference>
<evidence type="ECO:0000256" key="8">
    <source>
        <dbReference type="ARBA" id="ARBA00023125"/>
    </source>
</evidence>
<dbReference type="NCBIfam" id="TIGR00665">
    <property type="entry name" value="DnaB"/>
    <property type="match status" value="1"/>
</dbReference>
<evidence type="ECO:0000256" key="2">
    <source>
        <dbReference type="ARBA" id="ARBA00022515"/>
    </source>
</evidence>
<keyword evidence="4 12" id="KW-0547">Nucleotide-binding</keyword>
<dbReference type="SUPFAM" id="SSF48024">
    <property type="entry name" value="N-terminal domain of DnaB helicase"/>
    <property type="match status" value="1"/>
</dbReference>
<evidence type="ECO:0000313" key="15">
    <source>
        <dbReference type="EMBL" id="QPK79066.1"/>
    </source>
</evidence>
<dbReference type="Pfam" id="PF00772">
    <property type="entry name" value="DnaB"/>
    <property type="match status" value="1"/>
</dbReference>
<keyword evidence="16" id="KW-1185">Reference proteome</keyword>
<proteinExistence type="inferred from homology"/>
<dbReference type="SUPFAM" id="SSF52540">
    <property type="entry name" value="P-loop containing nucleoside triphosphate hydrolases"/>
    <property type="match status" value="1"/>
</dbReference>
<evidence type="ECO:0000313" key="16">
    <source>
        <dbReference type="Proteomes" id="UP000594681"/>
    </source>
</evidence>
<dbReference type="FunFam" id="1.10.860.10:FF:000001">
    <property type="entry name" value="Replicative DNA helicase"/>
    <property type="match status" value="1"/>
</dbReference>
<gene>
    <name evidence="15" type="primary">dnaB</name>
    <name evidence="15" type="ORF">G7Y31_11330</name>
</gene>
<dbReference type="InterPro" id="IPR007693">
    <property type="entry name" value="DNA_helicase_DnaB-like_N"/>
</dbReference>
<evidence type="ECO:0000256" key="7">
    <source>
        <dbReference type="ARBA" id="ARBA00022840"/>
    </source>
</evidence>
<dbReference type="Gene3D" id="3.40.50.300">
    <property type="entry name" value="P-loop containing nucleotide triphosphate hydrolases"/>
    <property type="match status" value="1"/>
</dbReference>
<dbReference type="SMART" id="SM00382">
    <property type="entry name" value="AAA"/>
    <property type="match status" value="1"/>
</dbReference>
<keyword evidence="7 12" id="KW-0067">ATP-binding</keyword>
<feature type="domain" description="SF4 helicase" evidence="14">
    <location>
        <begin position="222"/>
        <end position="486"/>
    </location>
</feature>
<comment type="function">
    <text evidence="12">The main replicative DNA helicase, it participates in initiation and elongation during chromosome replication. Travels ahead of the DNA replisome, separating dsDNA into templates for DNA synthesis. A processive ATP-dependent 5'-3' DNA helicase it has DNA-dependent ATPase activity.</text>
</comment>
<dbReference type="Gene3D" id="1.10.860.10">
    <property type="entry name" value="DNAb Helicase, Chain A"/>
    <property type="match status" value="1"/>
</dbReference>
<sequence length="486" mass="54142">MTNPSFDDGSYVPPEPEESFPPEPAEEFSGRARRNTGSREDYGRYNEFRRPPADQEAEKGVLGAILLSPKVAGEVAEILRPTDFYYPAHTLIFEAAMDLFSAGKDIDPVVLGDYLDRHGRLERAGGAPYIHTLMQFVPTTANARYYAEIVAEKSVLRQLVDAGTEVVQLGYEATEDADVESVLDRAQQAVFKVSKRTQTEDYKRLEDLIDPTIDELAKLQDRGGMAVGVPTGFTDLDTLTNGLHAGQMIIIAARPGVGKSTLAMDFVRSCSLHHGKTSVIFSLEMSASEIMMRLLSAEAEIKLTDMRSGKMSTEDWRKLDETITRIQESPLYVDDSPNLTMMEIRTKARKLKQQVGLDLIVLDYLQLMSSGKKVESRQQEVSEFSRSLKLLAKELEVPLIAISQLNRGPESRTDKKPQIADLRESGSLEQDADMVMLLYRPDSQDRDNERAGEADVILAKHRGGPIDTVAVAHQLHYSRFVNMARG</sequence>
<dbReference type="Pfam" id="PF03796">
    <property type="entry name" value="DnaB_C"/>
    <property type="match status" value="1"/>
</dbReference>
<keyword evidence="8 12" id="KW-0238">DNA-binding</keyword>
<dbReference type="InterPro" id="IPR007694">
    <property type="entry name" value="DNA_helicase_DnaB-like_C"/>
</dbReference>
<dbReference type="EC" id="5.6.2.3" evidence="11 12"/>
<keyword evidence="5 12" id="KW-0378">Hydrolase</keyword>
<reference evidence="15 16" key="1">
    <citation type="submission" date="2020-11" db="EMBL/GenBank/DDBJ databases">
        <title>Corynebacterium sp. ZJ-599.</title>
        <authorList>
            <person name="Zhou J."/>
        </authorList>
    </citation>
    <scope>NUCLEOTIDE SEQUENCE [LARGE SCALE GENOMIC DNA]</scope>
    <source>
        <strain evidence="15 16">ZJ-599</strain>
    </source>
</reference>
<dbReference type="GO" id="GO:0005524">
    <property type="term" value="F:ATP binding"/>
    <property type="evidence" value="ECO:0007669"/>
    <property type="project" value="UniProtKB-UniRule"/>
</dbReference>
<dbReference type="InterPro" id="IPR027417">
    <property type="entry name" value="P-loop_NTPase"/>
</dbReference>
<feature type="compositionally biased region" description="Acidic residues" evidence="13">
    <location>
        <begin position="15"/>
        <end position="26"/>
    </location>
</feature>
<dbReference type="PANTHER" id="PTHR30153:SF2">
    <property type="entry name" value="REPLICATIVE DNA HELICASE"/>
    <property type="match status" value="1"/>
</dbReference>
<dbReference type="FunFam" id="3.40.50.300:FF:000351">
    <property type="entry name" value="Replicative DNA helicase"/>
    <property type="match status" value="1"/>
</dbReference>
<evidence type="ECO:0000256" key="4">
    <source>
        <dbReference type="ARBA" id="ARBA00022741"/>
    </source>
</evidence>
<evidence type="ECO:0000256" key="9">
    <source>
        <dbReference type="ARBA" id="ARBA00023235"/>
    </source>
</evidence>
<evidence type="ECO:0000256" key="3">
    <source>
        <dbReference type="ARBA" id="ARBA00022705"/>
    </source>
</evidence>
<evidence type="ECO:0000256" key="13">
    <source>
        <dbReference type="SAM" id="MobiDB-lite"/>
    </source>
</evidence>
<dbReference type="InterPro" id="IPR016136">
    <property type="entry name" value="DNA_helicase_N/primase_C"/>
</dbReference>
<protein>
    <recommendedName>
        <fullName evidence="11 12">Replicative DNA helicase</fullName>
        <ecNumber evidence="11 12">5.6.2.3</ecNumber>
    </recommendedName>
</protein>
<evidence type="ECO:0000256" key="6">
    <source>
        <dbReference type="ARBA" id="ARBA00022806"/>
    </source>
</evidence>
<dbReference type="PANTHER" id="PTHR30153">
    <property type="entry name" value="REPLICATIVE DNA HELICASE DNAB"/>
    <property type="match status" value="1"/>
</dbReference>
<dbReference type="Proteomes" id="UP000594681">
    <property type="component" value="Chromosome"/>
</dbReference>
<evidence type="ECO:0000259" key="14">
    <source>
        <dbReference type="PROSITE" id="PS51199"/>
    </source>
</evidence>
<keyword evidence="3 12" id="KW-0235">DNA replication</keyword>
<dbReference type="PROSITE" id="PS51199">
    <property type="entry name" value="SF4_HELICASE"/>
    <property type="match status" value="1"/>
</dbReference>
<evidence type="ECO:0000256" key="1">
    <source>
        <dbReference type="ARBA" id="ARBA00008428"/>
    </source>
</evidence>
<keyword evidence="6 12" id="KW-0347">Helicase</keyword>
<dbReference type="GO" id="GO:0043139">
    <property type="term" value="F:5'-3' DNA helicase activity"/>
    <property type="evidence" value="ECO:0007669"/>
    <property type="project" value="UniProtKB-EC"/>
</dbReference>
<keyword evidence="9" id="KW-0413">Isomerase</keyword>
<dbReference type="GO" id="GO:0016787">
    <property type="term" value="F:hydrolase activity"/>
    <property type="evidence" value="ECO:0007669"/>
    <property type="project" value="UniProtKB-KW"/>
</dbReference>
<accession>A0A7T0PAH9</accession>
<evidence type="ECO:0000256" key="5">
    <source>
        <dbReference type="ARBA" id="ARBA00022801"/>
    </source>
</evidence>
<dbReference type="KEGG" id="cliz:G7Y31_11330"/>
<dbReference type="EMBL" id="CP064954">
    <property type="protein sequence ID" value="QPK79066.1"/>
    <property type="molecule type" value="Genomic_DNA"/>
</dbReference>
<feature type="compositionally biased region" description="Basic and acidic residues" evidence="13">
    <location>
        <begin position="37"/>
        <end position="53"/>
    </location>
</feature>
<dbReference type="CDD" id="cd00984">
    <property type="entry name" value="DnaB_C"/>
    <property type="match status" value="1"/>
</dbReference>
<organism evidence="15 16">
    <name type="scientific">Corynebacterium lizhenjunii</name>
    <dbReference type="NCBI Taxonomy" id="2709394"/>
    <lineage>
        <taxon>Bacteria</taxon>
        <taxon>Bacillati</taxon>
        <taxon>Actinomycetota</taxon>
        <taxon>Actinomycetes</taxon>
        <taxon>Mycobacteriales</taxon>
        <taxon>Corynebacteriaceae</taxon>
        <taxon>Corynebacterium</taxon>
    </lineage>
</organism>
<dbReference type="GO" id="GO:0006269">
    <property type="term" value="P:DNA replication, synthesis of primer"/>
    <property type="evidence" value="ECO:0007669"/>
    <property type="project" value="UniProtKB-UniRule"/>
</dbReference>
<evidence type="ECO:0000256" key="10">
    <source>
        <dbReference type="ARBA" id="ARBA00048954"/>
    </source>
</evidence>